<gene>
    <name evidence="1" type="primary">WBGene00282610</name>
</gene>
<keyword evidence="2" id="KW-1185">Reference proteome</keyword>
<sequence>MPIYIVEECTTPITTTRSQFYSITNFYLDTAGVANCGSIAAALLLRSMLPLAAVQLSLAAVNGAADAADVDDDSSDGQRELAAQQDAV</sequence>
<dbReference type="Proteomes" id="UP000005239">
    <property type="component" value="Unassembled WGS sequence"/>
</dbReference>
<evidence type="ECO:0000313" key="1">
    <source>
        <dbReference type="EnsemblMetazoa" id="PPA44241.1"/>
    </source>
</evidence>
<reference evidence="1" key="2">
    <citation type="submission" date="2022-06" db="UniProtKB">
        <authorList>
            <consortium name="EnsemblMetazoa"/>
        </authorList>
    </citation>
    <scope>IDENTIFICATION</scope>
    <source>
        <strain evidence="1">PS312</strain>
    </source>
</reference>
<dbReference type="EnsemblMetazoa" id="PPA44241.1">
    <property type="protein sequence ID" value="PPA44241.1"/>
    <property type="gene ID" value="WBGene00282610"/>
</dbReference>
<name>A0A2A6CWH9_PRIPA</name>
<accession>A0A8R1Z2Y1</accession>
<evidence type="ECO:0000313" key="2">
    <source>
        <dbReference type="Proteomes" id="UP000005239"/>
    </source>
</evidence>
<organism evidence="1 2">
    <name type="scientific">Pristionchus pacificus</name>
    <name type="common">Parasitic nematode worm</name>
    <dbReference type="NCBI Taxonomy" id="54126"/>
    <lineage>
        <taxon>Eukaryota</taxon>
        <taxon>Metazoa</taxon>
        <taxon>Ecdysozoa</taxon>
        <taxon>Nematoda</taxon>
        <taxon>Chromadorea</taxon>
        <taxon>Rhabditida</taxon>
        <taxon>Rhabditina</taxon>
        <taxon>Diplogasteromorpha</taxon>
        <taxon>Diplogasteroidea</taxon>
        <taxon>Neodiplogasteridae</taxon>
        <taxon>Pristionchus</taxon>
    </lineage>
</organism>
<accession>A0A2A6CWH9</accession>
<dbReference type="AlphaFoldDB" id="A0A2A6CWH9"/>
<protein>
    <submittedName>
        <fullName evidence="1">Uncharacterized protein</fullName>
    </submittedName>
</protein>
<proteinExistence type="predicted"/>
<reference evidence="2" key="1">
    <citation type="journal article" date="2008" name="Nat. Genet.">
        <title>The Pristionchus pacificus genome provides a unique perspective on nematode lifestyle and parasitism.</title>
        <authorList>
            <person name="Dieterich C."/>
            <person name="Clifton S.W."/>
            <person name="Schuster L.N."/>
            <person name="Chinwalla A."/>
            <person name="Delehaunty K."/>
            <person name="Dinkelacker I."/>
            <person name="Fulton L."/>
            <person name="Fulton R."/>
            <person name="Godfrey J."/>
            <person name="Minx P."/>
            <person name="Mitreva M."/>
            <person name="Roeseler W."/>
            <person name="Tian H."/>
            <person name="Witte H."/>
            <person name="Yang S.P."/>
            <person name="Wilson R.K."/>
            <person name="Sommer R.J."/>
        </authorList>
    </citation>
    <scope>NUCLEOTIDE SEQUENCE [LARGE SCALE GENOMIC DNA]</scope>
    <source>
        <strain evidence="2">PS312</strain>
    </source>
</reference>